<evidence type="ECO:0000313" key="2">
    <source>
        <dbReference type="Proteomes" id="UP000634308"/>
    </source>
</evidence>
<accession>A0ABQ2RZR3</accession>
<keyword evidence="2" id="KW-1185">Reference proteome</keyword>
<evidence type="ECO:0000313" key="1">
    <source>
        <dbReference type="EMBL" id="GGR73701.1"/>
    </source>
</evidence>
<sequence>MKIRYNLLPIISRDARGEFDELHIVNISSSVLVIADIRRDDKDFNDYIFGIENTLASGNYSYKLLKPGESLIILKKGEIIARPGDTYRFDIGIYYGLAGDSRQNISFKIVFGSSETASISNYSDTNPSRPVEKFTKESEGIYKRSVDSGNLKE</sequence>
<comment type="caution">
    <text evidence="1">The sequence shown here is derived from an EMBL/GenBank/DDBJ whole genome shotgun (WGS) entry which is preliminary data.</text>
</comment>
<reference evidence="2" key="1">
    <citation type="journal article" date="2019" name="Int. J. Syst. Evol. Microbiol.">
        <title>The Global Catalogue of Microorganisms (GCM) 10K type strain sequencing project: providing services to taxonomists for standard genome sequencing and annotation.</title>
        <authorList>
            <consortium name="The Broad Institute Genomics Platform"/>
            <consortium name="The Broad Institute Genome Sequencing Center for Infectious Disease"/>
            <person name="Wu L."/>
            <person name="Ma J."/>
        </authorList>
    </citation>
    <scope>NUCLEOTIDE SEQUENCE [LARGE SCALE GENOMIC DNA]</scope>
    <source>
        <strain evidence="2">JCM 31404</strain>
    </source>
</reference>
<dbReference type="Proteomes" id="UP000634308">
    <property type="component" value="Unassembled WGS sequence"/>
</dbReference>
<protein>
    <submittedName>
        <fullName evidence="1">Uncharacterized protein</fullName>
    </submittedName>
</protein>
<proteinExistence type="predicted"/>
<dbReference type="EMBL" id="BMQM01000045">
    <property type="protein sequence ID" value="GGR73701.1"/>
    <property type="molecule type" value="Genomic_DNA"/>
</dbReference>
<organism evidence="1 2">
    <name type="scientific">Deinococcus seoulensis</name>
    <dbReference type="NCBI Taxonomy" id="1837379"/>
    <lineage>
        <taxon>Bacteria</taxon>
        <taxon>Thermotogati</taxon>
        <taxon>Deinococcota</taxon>
        <taxon>Deinococci</taxon>
        <taxon>Deinococcales</taxon>
        <taxon>Deinococcaceae</taxon>
        <taxon>Deinococcus</taxon>
    </lineage>
</organism>
<name>A0ABQ2RZR3_9DEIO</name>
<gene>
    <name evidence="1" type="ORF">GCM10008959_38760</name>
</gene>